<evidence type="ECO:0000256" key="1">
    <source>
        <dbReference type="SAM" id="Phobius"/>
    </source>
</evidence>
<keyword evidence="4" id="KW-1185">Reference proteome</keyword>
<dbReference type="SUPFAM" id="SSF48317">
    <property type="entry name" value="Acid phosphatase/Vanadium-dependent haloperoxidase"/>
    <property type="match status" value="1"/>
</dbReference>
<dbReference type="RefSeq" id="WP_185721852.1">
    <property type="nucleotide sequence ID" value="NZ_BAAAWI010000001.1"/>
</dbReference>
<keyword evidence="1" id="KW-1133">Transmembrane helix</keyword>
<organism evidence="3 4">
    <name type="scientific">Pseudonocardia petroleophila</name>
    <dbReference type="NCBI Taxonomy" id="37331"/>
    <lineage>
        <taxon>Bacteria</taxon>
        <taxon>Bacillati</taxon>
        <taxon>Actinomycetota</taxon>
        <taxon>Actinomycetes</taxon>
        <taxon>Pseudonocardiales</taxon>
        <taxon>Pseudonocardiaceae</taxon>
        <taxon>Pseudonocardia</taxon>
    </lineage>
</organism>
<dbReference type="AlphaFoldDB" id="A0A7G7MQJ3"/>
<dbReference type="Proteomes" id="UP000515728">
    <property type="component" value="Chromosome"/>
</dbReference>
<dbReference type="Gene3D" id="1.20.144.10">
    <property type="entry name" value="Phosphatidic acid phosphatase type 2/haloperoxidase"/>
    <property type="match status" value="1"/>
</dbReference>
<dbReference type="KEGG" id="ppel:H6H00_15005"/>
<dbReference type="Pfam" id="PF01569">
    <property type="entry name" value="PAP2"/>
    <property type="match status" value="1"/>
</dbReference>
<feature type="transmembrane region" description="Helical" evidence="1">
    <location>
        <begin position="133"/>
        <end position="152"/>
    </location>
</feature>
<feature type="transmembrane region" description="Helical" evidence="1">
    <location>
        <begin position="95"/>
        <end position="113"/>
    </location>
</feature>
<dbReference type="EMBL" id="CP060131">
    <property type="protein sequence ID" value="QNG55054.1"/>
    <property type="molecule type" value="Genomic_DNA"/>
</dbReference>
<feature type="transmembrane region" description="Helical" evidence="1">
    <location>
        <begin position="189"/>
        <end position="207"/>
    </location>
</feature>
<feature type="domain" description="Phosphatidic acid phosphatase type 2/haloperoxidase" evidence="2">
    <location>
        <begin position="126"/>
        <end position="208"/>
    </location>
</feature>
<accession>A0A7G7MQJ3</accession>
<feature type="transmembrane region" description="Helical" evidence="1">
    <location>
        <begin position="159"/>
        <end position="183"/>
    </location>
</feature>
<reference evidence="3 4" key="1">
    <citation type="submission" date="2020-08" db="EMBL/GenBank/DDBJ databases">
        <authorList>
            <person name="Mo P."/>
        </authorList>
    </citation>
    <scope>NUCLEOTIDE SEQUENCE [LARGE SCALE GENOMIC DNA]</scope>
    <source>
        <strain evidence="3 4">CGMCC 4.1532</strain>
    </source>
</reference>
<protein>
    <submittedName>
        <fullName evidence="3">Phosphatase PAP2 family protein</fullName>
    </submittedName>
</protein>
<dbReference type="InterPro" id="IPR036938">
    <property type="entry name" value="PAP2/HPO_sf"/>
</dbReference>
<proteinExistence type="predicted"/>
<keyword evidence="1" id="KW-0812">Transmembrane</keyword>
<evidence type="ECO:0000313" key="4">
    <source>
        <dbReference type="Proteomes" id="UP000515728"/>
    </source>
</evidence>
<gene>
    <name evidence="3" type="ORF">H6H00_15005</name>
</gene>
<evidence type="ECO:0000313" key="3">
    <source>
        <dbReference type="EMBL" id="QNG55054.1"/>
    </source>
</evidence>
<evidence type="ECO:0000259" key="2">
    <source>
        <dbReference type="Pfam" id="PF01569"/>
    </source>
</evidence>
<keyword evidence="1" id="KW-0472">Membrane</keyword>
<feature type="transmembrane region" description="Helical" evidence="1">
    <location>
        <begin position="63"/>
        <end position="88"/>
    </location>
</feature>
<sequence>MRATRAHGRRADGGAGAVLPAAAALCAVVLLGLGLAVSGGTTPWGVDRAATAAVAGLAPLHDALVAVDLVGEPVGAATLVTLLAVTCLVAGRPRLAAVAPLSLGLTAVAVGGLKPLFGRTIHGPENLAYPSGHTATAAVLTLVLLLLVVDVVRPGRRTAALVVVAGTVIGAGVMAVVQVAISAHYATDTVGGLCLAVVVVTVAVRLVDAVAGTRPPARAAPSPAPHPRSAP</sequence>
<name>A0A7G7MQJ3_9PSEU</name>
<dbReference type="InterPro" id="IPR000326">
    <property type="entry name" value="PAP2/HPO"/>
</dbReference>